<reference evidence="2 3" key="1">
    <citation type="journal article" date="2014" name="PLoS ONE">
        <title>Physiological and genomic features of a novel sulfur-oxidizing gammaproteobacterium belonging to a previously uncultivated symbiotic lineage isolated from a hydrothermal vent.</title>
        <authorList>
            <person name="Nunoura T."/>
            <person name="Takaki Y."/>
            <person name="Kazama H."/>
            <person name="Kakuta J."/>
            <person name="Shimamura S."/>
            <person name="Makita H."/>
            <person name="Hirai M."/>
            <person name="Miyazaki M."/>
            <person name="Takai K."/>
        </authorList>
    </citation>
    <scope>NUCLEOTIDE SEQUENCE [LARGE SCALE GENOMIC DNA]</scope>
    <source>
        <strain evidence="2 3">Hiromi1</strain>
    </source>
</reference>
<dbReference type="KEGG" id="tbn:TBH_C1233"/>
<dbReference type="PROSITE" id="PS51257">
    <property type="entry name" value="PROKAR_LIPOPROTEIN"/>
    <property type="match status" value="1"/>
</dbReference>
<evidence type="ECO:0000256" key="1">
    <source>
        <dbReference type="SAM" id="SignalP"/>
    </source>
</evidence>
<dbReference type="EMBL" id="AP012273">
    <property type="protein sequence ID" value="BAO44158.1"/>
    <property type="molecule type" value="Genomic_DNA"/>
</dbReference>
<keyword evidence="3" id="KW-1185">Reference proteome</keyword>
<feature type="chain" id="PRO_5031069340" description="DUF4398 domain-containing protein" evidence="1">
    <location>
        <begin position="27"/>
        <end position="81"/>
    </location>
</feature>
<dbReference type="Proteomes" id="UP000031631">
    <property type="component" value="Chromosome"/>
</dbReference>
<evidence type="ECO:0008006" key="4">
    <source>
        <dbReference type="Google" id="ProtNLM"/>
    </source>
</evidence>
<feature type="signal peptide" evidence="1">
    <location>
        <begin position="1"/>
        <end position="26"/>
    </location>
</feature>
<keyword evidence="1" id="KW-0732">Signal</keyword>
<gene>
    <name evidence="2" type="ORF">TBH_C1233</name>
</gene>
<protein>
    <recommendedName>
        <fullName evidence="4">DUF4398 domain-containing protein</fullName>
    </recommendedName>
</protein>
<accession>A0A7U6GIE3</accession>
<organism evidence="2 3">
    <name type="scientific">Thiolapillus brandeum</name>
    <dbReference type="NCBI Taxonomy" id="1076588"/>
    <lineage>
        <taxon>Bacteria</taxon>
        <taxon>Pseudomonadati</taxon>
        <taxon>Pseudomonadota</taxon>
        <taxon>Gammaproteobacteria</taxon>
        <taxon>Chromatiales</taxon>
        <taxon>Sedimenticolaceae</taxon>
        <taxon>Thiolapillus</taxon>
    </lineage>
</organism>
<dbReference type="RefSeq" id="WP_041066670.1">
    <property type="nucleotide sequence ID" value="NZ_AP012273.1"/>
</dbReference>
<dbReference type="AlphaFoldDB" id="A0A7U6GIE3"/>
<proteinExistence type="predicted"/>
<name>A0A7U6GIE3_9GAMM</name>
<sequence length="81" mass="8955">MSNAIRNKLTITATILLMGCSNLSTAEYQPAMEKALEALLVAERALENASHDKGGHRAAALRHVRAAIEDTRRGIRYDNRH</sequence>
<evidence type="ECO:0000313" key="3">
    <source>
        <dbReference type="Proteomes" id="UP000031631"/>
    </source>
</evidence>
<evidence type="ECO:0000313" key="2">
    <source>
        <dbReference type="EMBL" id="BAO44158.1"/>
    </source>
</evidence>